<comment type="subcellular location">
    <subcellularLocation>
        <location evidence="1">Secreted</location>
        <location evidence="1">Cell wall</location>
    </subcellularLocation>
</comment>
<evidence type="ECO:0000256" key="5">
    <source>
        <dbReference type="ARBA" id="ARBA00022525"/>
    </source>
</evidence>
<feature type="transmembrane region" description="Helical" evidence="14">
    <location>
        <begin position="7"/>
        <end position="27"/>
    </location>
</feature>
<keyword evidence="8 13" id="KW-0378">Hydrolase</keyword>
<keyword evidence="4" id="KW-0134">Cell wall</keyword>
<keyword evidence="9 13" id="KW-0326">Glycosidase</keyword>
<evidence type="ECO:0000256" key="6">
    <source>
        <dbReference type="ARBA" id="ARBA00022729"/>
    </source>
</evidence>
<dbReference type="PANTHER" id="PTHR31375">
    <property type="match status" value="1"/>
</dbReference>
<evidence type="ECO:0000256" key="13">
    <source>
        <dbReference type="RuleBase" id="RU361169"/>
    </source>
</evidence>
<protein>
    <recommendedName>
        <fullName evidence="3">endo-polygalacturonase</fullName>
        <ecNumber evidence="3">3.2.1.15</ecNumber>
    </recommendedName>
</protein>
<evidence type="ECO:0000256" key="14">
    <source>
        <dbReference type="SAM" id="Phobius"/>
    </source>
</evidence>
<dbReference type="EC" id="3.2.1.15" evidence="3"/>
<dbReference type="InterPro" id="IPR006626">
    <property type="entry name" value="PbH1"/>
</dbReference>
<dbReference type="Pfam" id="PF00295">
    <property type="entry name" value="Glyco_hydro_28"/>
    <property type="match status" value="1"/>
</dbReference>
<evidence type="ECO:0000256" key="7">
    <source>
        <dbReference type="ARBA" id="ARBA00022737"/>
    </source>
</evidence>
<evidence type="ECO:0000256" key="10">
    <source>
        <dbReference type="ARBA" id="ARBA00023316"/>
    </source>
</evidence>
<evidence type="ECO:0000256" key="1">
    <source>
        <dbReference type="ARBA" id="ARBA00004191"/>
    </source>
</evidence>
<dbReference type="GO" id="GO:0071555">
    <property type="term" value="P:cell wall organization"/>
    <property type="evidence" value="ECO:0007669"/>
    <property type="project" value="UniProtKB-KW"/>
</dbReference>
<dbReference type="InterPro" id="IPR011050">
    <property type="entry name" value="Pectin_lyase_fold/virulence"/>
</dbReference>
<dbReference type="GO" id="GO:0004650">
    <property type="term" value="F:polygalacturonase activity"/>
    <property type="evidence" value="ECO:0007669"/>
    <property type="project" value="UniProtKB-EC"/>
</dbReference>
<name>A0A8B8KI02_ABRPR</name>
<keyword evidence="6" id="KW-0732">Signal</keyword>
<keyword evidence="14" id="KW-0472">Membrane</keyword>
<reference evidence="15" key="1">
    <citation type="journal article" date="2019" name="Toxins">
        <title>Detection of Abrin-Like and Prepropulchellin-Like Toxin Genes and Transcripts Using Whole Genome Sequencing and Full-Length Transcript Sequencing of Abrus precatorius.</title>
        <authorList>
            <person name="Hovde B.T."/>
            <person name="Daligault H.E."/>
            <person name="Hanschen E.R."/>
            <person name="Kunde Y.A."/>
            <person name="Johnson M.B."/>
            <person name="Starkenburg S.R."/>
            <person name="Johnson S.L."/>
        </authorList>
    </citation>
    <scope>NUCLEOTIDE SEQUENCE [LARGE SCALE GENOMIC DNA]</scope>
</reference>
<keyword evidence="10" id="KW-0961">Cell wall biogenesis/degradation</keyword>
<accession>A0A8B8KI02</accession>
<reference evidence="16" key="2">
    <citation type="submission" date="2025-08" db="UniProtKB">
        <authorList>
            <consortium name="RefSeq"/>
        </authorList>
    </citation>
    <scope>IDENTIFICATION</scope>
    <source>
        <tissue evidence="16">Young leaves</tissue>
    </source>
</reference>
<dbReference type="InterPro" id="IPR012334">
    <property type="entry name" value="Pectin_lyas_fold"/>
</dbReference>
<dbReference type="OrthoDB" id="187139at2759"/>
<dbReference type="FunFam" id="2.160.20.10:FF:000032">
    <property type="entry name" value="Pectin lyase-like superfamily protein"/>
    <property type="match status" value="1"/>
</dbReference>
<comment type="similarity">
    <text evidence="2 13">Belongs to the glycosyl hydrolase 28 family.</text>
</comment>
<comment type="catalytic activity">
    <reaction evidence="11">
        <text>(1,4-alpha-D-galacturonosyl)n+m + H2O = (1,4-alpha-D-galacturonosyl)n + (1,4-alpha-D-galacturonosyl)m.</text>
        <dbReference type="EC" id="3.2.1.15"/>
    </reaction>
</comment>
<dbReference type="PROSITE" id="PS00502">
    <property type="entry name" value="POLYGALACTURONASE"/>
    <property type="match status" value="1"/>
</dbReference>
<keyword evidence="7" id="KW-0677">Repeat</keyword>
<evidence type="ECO:0000256" key="4">
    <source>
        <dbReference type="ARBA" id="ARBA00022512"/>
    </source>
</evidence>
<evidence type="ECO:0000256" key="8">
    <source>
        <dbReference type="ARBA" id="ARBA00022801"/>
    </source>
</evidence>
<organism evidence="15 16">
    <name type="scientific">Abrus precatorius</name>
    <name type="common">Indian licorice</name>
    <name type="synonym">Glycine abrus</name>
    <dbReference type="NCBI Taxonomy" id="3816"/>
    <lineage>
        <taxon>Eukaryota</taxon>
        <taxon>Viridiplantae</taxon>
        <taxon>Streptophyta</taxon>
        <taxon>Embryophyta</taxon>
        <taxon>Tracheophyta</taxon>
        <taxon>Spermatophyta</taxon>
        <taxon>Magnoliopsida</taxon>
        <taxon>eudicotyledons</taxon>
        <taxon>Gunneridae</taxon>
        <taxon>Pentapetalae</taxon>
        <taxon>rosids</taxon>
        <taxon>fabids</taxon>
        <taxon>Fabales</taxon>
        <taxon>Fabaceae</taxon>
        <taxon>Papilionoideae</taxon>
        <taxon>50 kb inversion clade</taxon>
        <taxon>NPAAA clade</taxon>
        <taxon>indigoferoid/millettioid clade</taxon>
        <taxon>Abreae</taxon>
        <taxon>Abrus</taxon>
    </lineage>
</organism>
<dbReference type="RefSeq" id="XP_027343452.1">
    <property type="nucleotide sequence ID" value="XM_027487651.1"/>
</dbReference>
<dbReference type="GeneID" id="113856029"/>
<dbReference type="SMART" id="SM00710">
    <property type="entry name" value="PbH1"/>
    <property type="match status" value="6"/>
</dbReference>
<evidence type="ECO:0000313" key="15">
    <source>
        <dbReference type="Proteomes" id="UP000694853"/>
    </source>
</evidence>
<keyword evidence="14" id="KW-1133">Transmembrane helix</keyword>
<evidence type="ECO:0000256" key="11">
    <source>
        <dbReference type="ARBA" id="ARBA00034074"/>
    </source>
</evidence>
<evidence type="ECO:0000256" key="3">
    <source>
        <dbReference type="ARBA" id="ARBA00012736"/>
    </source>
</evidence>
<evidence type="ECO:0000256" key="9">
    <source>
        <dbReference type="ARBA" id="ARBA00023295"/>
    </source>
</evidence>
<keyword evidence="5" id="KW-0964">Secreted</keyword>
<dbReference type="AlphaFoldDB" id="A0A8B8KI02"/>
<dbReference type="Proteomes" id="UP000694853">
    <property type="component" value="Unplaced"/>
</dbReference>
<proteinExistence type="inferred from homology"/>
<dbReference type="GO" id="GO:0005975">
    <property type="term" value="P:carbohydrate metabolic process"/>
    <property type="evidence" value="ECO:0007669"/>
    <property type="project" value="InterPro"/>
</dbReference>
<gene>
    <name evidence="16" type="primary">LOC113856029</name>
</gene>
<evidence type="ECO:0000256" key="12">
    <source>
        <dbReference type="PROSITE-ProRule" id="PRU10052"/>
    </source>
</evidence>
<keyword evidence="15" id="KW-1185">Reference proteome</keyword>
<sequence>MKNLGYCFSLTFIIIFIHINILVSPYLTRIHAEGCDSVIQLPRSGLTKTRTRFKRVLSVGDYGAKGDGFHNDTEAFLEVWKIACSLSGFINVVFPQGKTFLVHPIDIGGPCRSKITLMISGTIVAPRDPLVWHGLNQRKWLYFHGVNYLTVDGGGRGSINGMGQEWWARSCKINSTNPCHPAPTALTFHRCKNLKIGNLVLLNSQQMHVAFTSCMRVVASNLKVLAPAFSPNTDGIHISATKGVEVRDSVIRTGDDCISVVRNSSRVWIRNISCGPGHGISIGSLGKKNKWEKVQDVIINGASLSNTDNGVRIKTWQGGNGFASKITFQNIVMENVSNPIIINQYYCDSRHPCNNQTSAVKVENISFINIQGTSATREAIKFVCSDASPCEGLYLENIFLASCSGGNTRSYCWQAYGSARGLVYPLACFPSSDDFIRQNVWLESNPVIHSV</sequence>
<dbReference type="InterPro" id="IPR000743">
    <property type="entry name" value="Glyco_hydro_28"/>
</dbReference>
<evidence type="ECO:0000313" key="16">
    <source>
        <dbReference type="RefSeq" id="XP_027343452.1"/>
    </source>
</evidence>
<evidence type="ECO:0000256" key="2">
    <source>
        <dbReference type="ARBA" id="ARBA00008834"/>
    </source>
</evidence>
<feature type="active site" evidence="12">
    <location>
        <position position="278"/>
    </location>
</feature>
<dbReference type="SUPFAM" id="SSF51126">
    <property type="entry name" value="Pectin lyase-like"/>
    <property type="match status" value="1"/>
</dbReference>
<keyword evidence="14" id="KW-0812">Transmembrane</keyword>
<dbReference type="Gene3D" id="2.160.20.10">
    <property type="entry name" value="Single-stranded right-handed beta-helix, Pectin lyase-like"/>
    <property type="match status" value="1"/>
</dbReference>
<dbReference type="KEGG" id="aprc:113856029"/>